<evidence type="ECO:0000313" key="11">
    <source>
        <dbReference type="Proteomes" id="UP000264445"/>
    </source>
</evidence>
<evidence type="ECO:0000256" key="9">
    <source>
        <dbReference type="SAM" id="Phobius"/>
    </source>
</evidence>
<dbReference type="RefSeq" id="WP_278429108.1">
    <property type="nucleotide sequence ID" value="NZ_DOLB01000097.1"/>
</dbReference>
<sequence>MSVLQAFLVAMLYFLNTTPWPFGGMGNYATIYRPLVNGFLVGLILGDPVKGTIVGATINLMYLGFISAGGAMPSDMALAGILGTALAITGNMDPNTAVAVAVPLGLIGAIGWVASMTICTVFVHLAEKFANEGKPERVWIANVLLPQVIRFVLYFIPCFLAAYFGSAYIQNILDILGGRVLQILSIIGGMLPAVGIGMLLRFIFKGEARVFFFLGFLIAVYFKIDIVALSFISLCVAVIYMQLKGQLKGKEGEVGNV</sequence>
<evidence type="ECO:0000256" key="7">
    <source>
        <dbReference type="ARBA" id="ARBA00022989"/>
    </source>
</evidence>
<evidence type="ECO:0000313" key="10">
    <source>
        <dbReference type="EMBL" id="HBT49501.1"/>
    </source>
</evidence>
<dbReference type="PANTHER" id="PTHR32502:SF8">
    <property type="entry name" value="N-ACETYLGALACTOSAMINE PERMEASE IIC COMPONENT 1"/>
    <property type="match status" value="1"/>
</dbReference>
<keyword evidence="3" id="KW-1003">Cell membrane</keyword>
<dbReference type="Proteomes" id="UP000264445">
    <property type="component" value="Unassembled WGS sequence"/>
</dbReference>
<protein>
    <submittedName>
        <fullName evidence="10">PTS sugar transporter subunit IIC</fullName>
    </submittedName>
</protein>
<feature type="transmembrane region" description="Helical" evidence="9">
    <location>
        <begin position="183"/>
        <end position="204"/>
    </location>
</feature>
<dbReference type="EMBL" id="DOLB01000097">
    <property type="protein sequence ID" value="HBT49501.1"/>
    <property type="molecule type" value="Genomic_DNA"/>
</dbReference>
<dbReference type="PANTHER" id="PTHR32502">
    <property type="entry name" value="N-ACETYLGALACTOSAMINE PERMEASE II COMPONENT-RELATED"/>
    <property type="match status" value="1"/>
</dbReference>
<name>A0A117KVZ1_9THEO</name>
<keyword evidence="5" id="KW-0598">Phosphotransferase system</keyword>
<feature type="transmembrane region" description="Helical" evidence="9">
    <location>
        <begin position="29"/>
        <end position="49"/>
    </location>
</feature>
<keyword evidence="6 9" id="KW-0812">Transmembrane</keyword>
<dbReference type="GO" id="GO:0005886">
    <property type="term" value="C:plasma membrane"/>
    <property type="evidence" value="ECO:0007669"/>
    <property type="project" value="UniProtKB-SubCell"/>
</dbReference>
<feature type="transmembrane region" description="Helical" evidence="9">
    <location>
        <begin position="100"/>
        <end position="126"/>
    </location>
</feature>
<feature type="transmembrane region" description="Helical" evidence="9">
    <location>
        <begin position="61"/>
        <end position="88"/>
    </location>
</feature>
<evidence type="ECO:0000256" key="1">
    <source>
        <dbReference type="ARBA" id="ARBA00004651"/>
    </source>
</evidence>
<keyword evidence="4 10" id="KW-0762">Sugar transport</keyword>
<keyword evidence="2" id="KW-0813">Transport</keyword>
<gene>
    <name evidence="10" type="ORF">DEA61_06690</name>
</gene>
<feature type="transmembrane region" description="Helical" evidence="9">
    <location>
        <begin position="211"/>
        <end position="240"/>
    </location>
</feature>
<evidence type="ECO:0000256" key="3">
    <source>
        <dbReference type="ARBA" id="ARBA00022475"/>
    </source>
</evidence>
<reference evidence="10 11" key="1">
    <citation type="journal article" date="2018" name="Nat. Biotechnol.">
        <title>A standardized bacterial taxonomy based on genome phylogeny substantially revises the tree of life.</title>
        <authorList>
            <person name="Parks D.H."/>
            <person name="Chuvochina M."/>
            <person name="Waite D.W."/>
            <person name="Rinke C."/>
            <person name="Skarshewski A."/>
            <person name="Chaumeil P.A."/>
            <person name="Hugenholtz P."/>
        </authorList>
    </citation>
    <scope>NUCLEOTIDE SEQUENCE [LARGE SCALE GENOMIC DNA]</scope>
    <source>
        <strain evidence="10">UBA12544</strain>
    </source>
</reference>
<evidence type="ECO:0000256" key="4">
    <source>
        <dbReference type="ARBA" id="ARBA00022597"/>
    </source>
</evidence>
<evidence type="ECO:0000256" key="6">
    <source>
        <dbReference type="ARBA" id="ARBA00022692"/>
    </source>
</evidence>
<comment type="caution">
    <text evidence="10">The sequence shown here is derived from an EMBL/GenBank/DDBJ whole genome shotgun (WGS) entry which is preliminary data.</text>
</comment>
<keyword evidence="7 9" id="KW-1133">Transmembrane helix</keyword>
<dbReference type="InterPro" id="IPR050303">
    <property type="entry name" value="GatZ_KbaZ_carbometab"/>
</dbReference>
<proteinExistence type="predicted"/>
<evidence type="ECO:0000256" key="2">
    <source>
        <dbReference type="ARBA" id="ARBA00022448"/>
    </source>
</evidence>
<keyword evidence="8 9" id="KW-0472">Membrane</keyword>
<accession>A0A117KVZ1</accession>
<dbReference type="PROSITE" id="PS51106">
    <property type="entry name" value="PTS_EIIC_TYPE_4"/>
    <property type="match status" value="1"/>
</dbReference>
<evidence type="ECO:0000256" key="8">
    <source>
        <dbReference type="ARBA" id="ARBA00023136"/>
    </source>
</evidence>
<organism evidence="10 11">
    <name type="scientific">Caldanaerobacter subterraneus</name>
    <dbReference type="NCBI Taxonomy" id="911092"/>
    <lineage>
        <taxon>Bacteria</taxon>
        <taxon>Bacillati</taxon>
        <taxon>Bacillota</taxon>
        <taxon>Clostridia</taxon>
        <taxon>Thermoanaerobacterales</taxon>
        <taxon>Thermoanaerobacteraceae</taxon>
        <taxon>Caldanaerobacter</taxon>
    </lineage>
</organism>
<dbReference type="GO" id="GO:0009401">
    <property type="term" value="P:phosphoenolpyruvate-dependent sugar phosphotransferase system"/>
    <property type="evidence" value="ECO:0007669"/>
    <property type="project" value="UniProtKB-KW"/>
</dbReference>
<dbReference type="InterPro" id="IPR004700">
    <property type="entry name" value="PTS_IIC_man"/>
</dbReference>
<dbReference type="AlphaFoldDB" id="A0A117KVZ1"/>
<evidence type="ECO:0000256" key="5">
    <source>
        <dbReference type="ARBA" id="ARBA00022683"/>
    </source>
</evidence>
<feature type="transmembrane region" description="Helical" evidence="9">
    <location>
        <begin position="138"/>
        <end position="163"/>
    </location>
</feature>
<comment type="subcellular location">
    <subcellularLocation>
        <location evidence="1">Cell membrane</location>
        <topology evidence="1">Multi-pass membrane protein</topology>
    </subcellularLocation>
</comment>
<dbReference type="Pfam" id="PF03609">
    <property type="entry name" value="EII-Sor"/>
    <property type="match status" value="1"/>
</dbReference>